<feature type="compositionally biased region" description="Basic and acidic residues" evidence="2">
    <location>
        <begin position="448"/>
        <end position="457"/>
    </location>
</feature>
<feature type="transmembrane region" description="Helical" evidence="3">
    <location>
        <begin position="20"/>
        <end position="38"/>
    </location>
</feature>
<sequence>MPLREDDVAPRSGALDRRTMVQAGGFALAIAATLAVFLTDNAQVLRLAVVGVAWAFVLATFAAGARSTDRAAARARETELRRAYQAELEREVAARREYELELEADLRREAEDSMRAELDALREDLAGLSDLRDEVARVAELRTDLAALPALREEVARVAALRDDVAALTGLRQDLGQLAELRADMGRFRQELTEQLSSEMLIERIVMRTQAGRPGADLHDAPGRTIDAAMRWADDAPPRELTGGWPAVRLDEPRETRHAEQVRTERAARPPVPPPPTPQSRPVPSPSWRPSWESDPEPRRSRQAPATASWESLAPSSWETPSTASWESVGPEPWAHPAPPREQDRWSPMPEDRRAPVSRGRDALDDDTPLWSLTGHADAGASARHDAAPLPPTTSFPMTPRSDDVPRTTSSPAVAPPVAAPEPLPSPMEWLAARSLLDAEPTSFRPEVPPHRRRGDDVPADPMVATTMQRPAVPANPGVRVDDRGGYRVRVPEPPAEPSRPPSQEKRLSDILAENGVTPSSGGRRRRRYRDEDEPDDVLARVLRTD</sequence>
<evidence type="ECO:0000259" key="4">
    <source>
        <dbReference type="Pfam" id="PF20570"/>
    </source>
</evidence>
<feature type="compositionally biased region" description="Pro residues" evidence="2">
    <location>
        <begin position="492"/>
        <end position="501"/>
    </location>
</feature>
<evidence type="ECO:0000256" key="1">
    <source>
        <dbReference type="SAM" id="Coils"/>
    </source>
</evidence>
<feature type="region of interest" description="Disordered" evidence="2">
    <location>
        <begin position="440"/>
        <end position="546"/>
    </location>
</feature>
<proteinExistence type="predicted"/>
<keyword evidence="3" id="KW-1133">Transmembrane helix</keyword>
<keyword evidence="3" id="KW-0812">Transmembrane</keyword>
<keyword evidence="1" id="KW-0175">Coiled coil</keyword>
<feature type="compositionally biased region" description="Basic and acidic residues" evidence="2">
    <location>
        <begin position="339"/>
        <end position="363"/>
    </location>
</feature>
<feature type="coiled-coil region" evidence="1">
    <location>
        <begin position="81"/>
        <end position="131"/>
    </location>
</feature>
<evidence type="ECO:0000313" key="5">
    <source>
        <dbReference type="EMBL" id="SOE00750.1"/>
    </source>
</evidence>
<evidence type="ECO:0000313" key="6">
    <source>
        <dbReference type="Proteomes" id="UP000219482"/>
    </source>
</evidence>
<keyword evidence="6" id="KW-1185">Reference proteome</keyword>
<feature type="transmembrane region" description="Helical" evidence="3">
    <location>
        <begin position="44"/>
        <end position="65"/>
    </location>
</feature>
<feature type="compositionally biased region" description="Pro residues" evidence="2">
    <location>
        <begin position="270"/>
        <end position="287"/>
    </location>
</feature>
<feature type="region of interest" description="Disordered" evidence="2">
    <location>
        <begin position="233"/>
        <end position="426"/>
    </location>
</feature>
<dbReference type="Proteomes" id="UP000219482">
    <property type="component" value="Unassembled WGS sequence"/>
</dbReference>
<dbReference type="RefSeq" id="WP_097184466.1">
    <property type="nucleotide sequence ID" value="NZ_OCNK01000003.1"/>
</dbReference>
<organism evidence="5 6">
    <name type="scientific">Blastococcus haudaquaticus</name>
    <dbReference type="NCBI Taxonomy" id="1938745"/>
    <lineage>
        <taxon>Bacteria</taxon>
        <taxon>Bacillati</taxon>
        <taxon>Actinomycetota</taxon>
        <taxon>Actinomycetes</taxon>
        <taxon>Geodermatophilales</taxon>
        <taxon>Geodermatophilaceae</taxon>
        <taxon>Blastococcus</taxon>
    </lineage>
</organism>
<evidence type="ECO:0000256" key="3">
    <source>
        <dbReference type="SAM" id="Phobius"/>
    </source>
</evidence>
<name>A0A286GZ00_9ACTN</name>
<feature type="domain" description="DUF6779" evidence="4">
    <location>
        <begin position="45"/>
        <end position="134"/>
    </location>
</feature>
<protein>
    <recommendedName>
        <fullName evidence="4">DUF6779 domain-containing protein</fullName>
    </recommendedName>
</protein>
<dbReference type="OrthoDB" id="5197180at2"/>
<gene>
    <name evidence="5" type="ORF">SAMN06272739_2767</name>
</gene>
<accession>A0A286GZ00</accession>
<keyword evidence="3" id="KW-0472">Membrane</keyword>
<feature type="compositionally biased region" description="Basic and acidic residues" evidence="2">
    <location>
        <begin position="249"/>
        <end position="268"/>
    </location>
</feature>
<dbReference type="InterPro" id="IPR046706">
    <property type="entry name" value="DUF6779"/>
</dbReference>
<feature type="compositionally biased region" description="Polar residues" evidence="2">
    <location>
        <begin position="304"/>
        <end position="326"/>
    </location>
</feature>
<evidence type="ECO:0000256" key="2">
    <source>
        <dbReference type="SAM" id="MobiDB-lite"/>
    </source>
</evidence>
<dbReference type="EMBL" id="OCNK01000003">
    <property type="protein sequence ID" value="SOE00750.1"/>
    <property type="molecule type" value="Genomic_DNA"/>
</dbReference>
<dbReference type="AlphaFoldDB" id="A0A286GZ00"/>
<feature type="compositionally biased region" description="Pro residues" evidence="2">
    <location>
        <begin position="414"/>
        <end position="426"/>
    </location>
</feature>
<reference evidence="6" key="1">
    <citation type="submission" date="2017-09" db="EMBL/GenBank/DDBJ databases">
        <authorList>
            <person name="Varghese N."/>
            <person name="Submissions S."/>
        </authorList>
    </citation>
    <scope>NUCLEOTIDE SEQUENCE [LARGE SCALE GENOMIC DNA]</scope>
    <source>
        <strain evidence="6">DSM 44270</strain>
    </source>
</reference>
<dbReference type="Pfam" id="PF20570">
    <property type="entry name" value="DUF6779"/>
    <property type="match status" value="1"/>
</dbReference>